<dbReference type="AlphaFoldDB" id="A0A1M6KJ07"/>
<reference evidence="2" key="1">
    <citation type="submission" date="2016-11" db="EMBL/GenBank/DDBJ databases">
        <authorList>
            <person name="Varghese N."/>
            <person name="Submissions S."/>
        </authorList>
    </citation>
    <scope>NUCLEOTIDE SEQUENCE [LARGE SCALE GENOMIC DNA]</scope>
    <source>
        <strain evidence="2">DSM 17957</strain>
    </source>
</reference>
<dbReference type="Proteomes" id="UP000184536">
    <property type="component" value="Unassembled WGS sequence"/>
</dbReference>
<protein>
    <submittedName>
        <fullName evidence="1">Uncharacterized protein</fullName>
    </submittedName>
</protein>
<dbReference type="RefSeq" id="WP_190014451.1">
    <property type="nucleotide sequence ID" value="NZ_FQZV01000031.1"/>
</dbReference>
<proteinExistence type="predicted"/>
<gene>
    <name evidence="1" type="ORF">SAMN02745975_02413</name>
</gene>
<evidence type="ECO:0000313" key="1">
    <source>
        <dbReference type="EMBL" id="SHJ58947.1"/>
    </source>
</evidence>
<sequence>MKGYLAFHGDKSIGWCNANDGQRFIRLEKDIAHMVKDQKGGCVICFVIHP</sequence>
<keyword evidence="2" id="KW-1185">Reference proteome</keyword>
<name>A0A1M6KJ07_9FIRM</name>
<dbReference type="STRING" id="1121919.SAMN02745975_02413"/>
<dbReference type="EMBL" id="FQZV01000031">
    <property type="protein sequence ID" value="SHJ58947.1"/>
    <property type="molecule type" value="Genomic_DNA"/>
</dbReference>
<evidence type="ECO:0000313" key="2">
    <source>
        <dbReference type="Proteomes" id="UP000184536"/>
    </source>
</evidence>
<accession>A0A1M6KJ07</accession>
<organism evidence="1 2">
    <name type="scientific">Geosporobacter subterraneus DSM 17957</name>
    <dbReference type="NCBI Taxonomy" id="1121919"/>
    <lineage>
        <taxon>Bacteria</taxon>
        <taxon>Bacillati</taxon>
        <taxon>Bacillota</taxon>
        <taxon>Clostridia</taxon>
        <taxon>Peptostreptococcales</taxon>
        <taxon>Thermotaleaceae</taxon>
        <taxon>Geosporobacter</taxon>
    </lineage>
</organism>